<dbReference type="EMBL" id="CAJOBH010008045">
    <property type="protein sequence ID" value="CAF4101607.1"/>
    <property type="molecule type" value="Genomic_DNA"/>
</dbReference>
<accession>A0A817AA49</accession>
<sequence length="409" mass="47838">MSEPQSPNSSSSLSSNSNGWFRQQPYFAAFSNPALLESIMHHQPEPNNIKLNFNHRILRLVGTRDPFKLFLDLEQIKKKWFYAQDTRQISKRKKFIQYVLDTHIMEILYPKLQGKSDLIRMIVNVYRQIQQEAFGIVLINKENKVFLVQNEKYYWSFPKGKLKLNPETYTFESQWSCALREFSEEVNIDLSSWSPSQYWEARLADDRMVGLFVIENFDETNVHFEYDRREIIDIMWFNLHASNDEMHTLRQYWKEQQRLSDPYYTALPFIEHLIFEYLPYKEEKEFRQSPASISMRSEDEKCLSSSGNSVIDKLLGRLPIWPSAPSSPCLSPPPLSSLISSEKDAGLELFNLLQQQQTSKEKSSELNHVDTSRSAMSIVDRLNEAIRQAKCNNNSNPTNNADHRIAVQA</sequence>
<evidence type="ECO:0000313" key="11">
    <source>
        <dbReference type="EMBL" id="CAF4101607.1"/>
    </source>
</evidence>
<reference evidence="6" key="1">
    <citation type="submission" date="2021-02" db="EMBL/GenBank/DDBJ databases">
        <authorList>
            <person name="Nowell W R."/>
        </authorList>
    </citation>
    <scope>NUCLEOTIDE SEQUENCE</scope>
</reference>
<evidence type="ECO:0000313" key="12">
    <source>
        <dbReference type="Proteomes" id="UP000663866"/>
    </source>
</evidence>
<dbReference type="Proteomes" id="UP000663824">
    <property type="component" value="Unassembled WGS sequence"/>
</dbReference>
<dbReference type="OrthoDB" id="10019670at2759"/>
<dbReference type="EMBL" id="CAJNRG010018194">
    <property type="protein sequence ID" value="CAF2251380.1"/>
    <property type="molecule type" value="Genomic_DNA"/>
</dbReference>
<dbReference type="Proteomes" id="UP000663842">
    <property type="component" value="Unassembled WGS sequence"/>
</dbReference>
<dbReference type="EMBL" id="CAJNOW010021444">
    <property type="protein sequence ID" value="CAF1684222.1"/>
    <property type="molecule type" value="Genomic_DNA"/>
</dbReference>
<dbReference type="Proteomes" id="UP000681967">
    <property type="component" value="Unassembled WGS sequence"/>
</dbReference>
<evidence type="ECO:0000313" key="3">
    <source>
        <dbReference type="EMBL" id="CAF1684222.1"/>
    </source>
</evidence>
<dbReference type="AlphaFoldDB" id="A0A817AA49"/>
<evidence type="ECO:0000313" key="9">
    <source>
        <dbReference type="EMBL" id="CAF3829657.1"/>
    </source>
</evidence>
<evidence type="ECO:0000313" key="7">
    <source>
        <dbReference type="EMBL" id="CAF3751088.1"/>
    </source>
</evidence>
<dbReference type="EMBL" id="CAJOBF010000118">
    <property type="protein sequence ID" value="CAF3751088.1"/>
    <property type="molecule type" value="Genomic_DNA"/>
</dbReference>
<dbReference type="EMBL" id="CAJOBI010000533">
    <property type="protein sequence ID" value="CAF3829657.1"/>
    <property type="molecule type" value="Genomic_DNA"/>
</dbReference>
<evidence type="ECO:0000313" key="5">
    <source>
        <dbReference type="EMBL" id="CAF1996446.1"/>
    </source>
</evidence>
<dbReference type="SUPFAM" id="SSF55811">
    <property type="entry name" value="Nudix"/>
    <property type="match status" value="1"/>
</dbReference>
<feature type="domain" description="Nudix hydrolase" evidence="1">
    <location>
        <begin position="129"/>
        <end position="265"/>
    </location>
</feature>
<dbReference type="EMBL" id="CAJOBJ010004272">
    <property type="protein sequence ID" value="CAF3995021.1"/>
    <property type="molecule type" value="Genomic_DNA"/>
</dbReference>
<dbReference type="Gene3D" id="3.90.79.10">
    <property type="entry name" value="Nucleoside Triphosphate Pyrophosphohydrolase"/>
    <property type="match status" value="1"/>
</dbReference>
<evidence type="ECO:0000313" key="6">
    <source>
        <dbReference type="EMBL" id="CAF2251380.1"/>
    </source>
</evidence>
<name>A0A817AA49_9BILA</name>
<evidence type="ECO:0000313" key="13">
    <source>
        <dbReference type="Proteomes" id="UP000663887"/>
    </source>
</evidence>
<dbReference type="EMBL" id="CAJNRE010002894">
    <property type="protein sequence ID" value="CAF1996446.1"/>
    <property type="molecule type" value="Genomic_DNA"/>
</dbReference>
<dbReference type="EMBL" id="CAJNRF010000176">
    <property type="protein sequence ID" value="CAF1944632.1"/>
    <property type="molecule type" value="Genomic_DNA"/>
</dbReference>
<dbReference type="Proteomes" id="UP000676336">
    <property type="component" value="Unassembled WGS sequence"/>
</dbReference>
<keyword evidence="12" id="KW-1185">Reference proteome</keyword>
<dbReference type="InterPro" id="IPR015797">
    <property type="entry name" value="NUDIX_hydrolase-like_dom_sf"/>
</dbReference>
<dbReference type="Pfam" id="PF00293">
    <property type="entry name" value="NUDIX"/>
    <property type="match status" value="1"/>
</dbReference>
<evidence type="ECO:0000313" key="8">
    <source>
        <dbReference type="EMBL" id="CAF3754269.1"/>
    </source>
</evidence>
<dbReference type="PANTHER" id="PTHR23114">
    <property type="entry name" value="M7GPPPN-MRNA HYDROLASE"/>
    <property type="match status" value="1"/>
</dbReference>
<protein>
    <recommendedName>
        <fullName evidence="1">Nudix hydrolase domain-containing protein</fullName>
    </recommendedName>
</protein>
<comment type="caution">
    <text evidence="6">The sequence shown here is derived from an EMBL/GenBank/DDBJ whole genome shotgun (WGS) entry which is preliminary data.</text>
</comment>
<evidence type="ECO:0000313" key="2">
    <source>
        <dbReference type="EMBL" id="CAF1109582.1"/>
    </source>
</evidence>
<dbReference type="Proteomes" id="UP000663866">
    <property type="component" value="Unassembled WGS sequence"/>
</dbReference>
<evidence type="ECO:0000313" key="10">
    <source>
        <dbReference type="EMBL" id="CAF3995021.1"/>
    </source>
</evidence>
<dbReference type="EMBL" id="CAJOBG010000087">
    <property type="protein sequence ID" value="CAF3754269.1"/>
    <property type="molecule type" value="Genomic_DNA"/>
</dbReference>
<dbReference type="Proteomes" id="UP000663834">
    <property type="component" value="Unassembled WGS sequence"/>
</dbReference>
<dbReference type="EMBL" id="CAJNOV010002579">
    <property type="protein sequence ID" value="CAF1109582.1"/>
    <property type="molecule type" value="Genomic_DNA"/>
</dbReference>
<dbReference type="Proteomes" id="UP000663856">
    <property type="component" value="Unassembled WGS sequence"/>
</dbReference>
<proteinExistence type="predicted"/>
<dbReference type="Proteomes" id="UP000663855">
    <property type="component" value="Unassembled WGS sequence"/>
</dbReference>
<gene>
    <name evidence="11" type="ORF">BYL167_LOCUS19146</name>
    <name evidence="2" type="ORF">CJN711_LOCUS7564</name>
    <name evidence="10" type="ORF">GIL414_LOCUS11427</name>
    <name evidence="3" type="ORF">KQP761_LOCUS37864</name>
    <name evidence="5" type="ORF">MBJ925_LOCUS8030</name>
    <name evidence="8" type="ORF">OVN521_LOCUS1312</name>
    <name evidence="9" type="ORF">SMN809_LOCUS2786</name>
    <name evidence="7" type="ORF">UXM345_LOCUS2007</name>
    <name evidence="4" type="ORF">WKI299_LOCUS2076</name>
    <name evidence="6" type="ORF">XDN619_LOCUS35385</name>
</gene>
<evidence type="ECO:0000259" key="1">
    <source>
        <dbReference type="PROSITE" id="PS51462"/>
    </source>
</evidence>
<evidence type="ECO:0000313" key="4">
    <source>
        <dbReference type="EMBL" id="CAF1944632.1"/>
    </source>
</evidence>
<dbReference type="GO" id="GO:0000290">
    <property type="term" value="P:deadenylation-dependent decapping of nuclear-transcribed mRNA"/>
    <property type="evidence" value="ECO:0007669"/>
    <property type="project" value="TreeGrafter"/>
</dbReference>
<dbReference type="GO" id="GO:0005737">
    <property type="term" value="C:cytoplasm"/>
    <property type="evidence" value="ECO:0007669"/>
    <property type="project" value="TreeGrafter"/>
</dbReference>
<organism evidence="6 13">
    <name type="scientific">Rotaria magnacalcarata</name>
    <dbReference type="NCBI Taxonomy" id="392030"/>
    <lineage>
        <taxon>Eukaryota</taxon>
        <taxon>Metazoa</taxon>
        <taxon>Spiralia</taxon>
        <taxon>Gnathifera</taxon>
        <taxon>Rotifera</taxon>
        <taxon>Eurotatoria</taxon>
        <taxon>Bdelloidea</taxon>
        <taxon>Philodinida</taxon>
        <taxon>Philodinidae</taxon>
        <taxon>Rotaria</taxon>
    </lineage>
</organism>
<dbReference type="InterPro" id="IPR000086">
    <property type="entry name" value="NUDIX_hydrolase_dom"/>
</dbReference>
<dbReference type="Proteomes" id="UP000681720">
    <property type="component" value="Unassembled WGS sequence"/>
</dbReference>
<dbReference type="PROSITE" id="PS51462">
    <property type="entry name" value="NUDIX"/>
    <property type="match status" value="1"/>
</dbReference>
<dbReference type="PANTHER" id="PTHR23114:SF17">
    <property type="entry name" value="M7GPPPN-MRNA HYDROLASE"/>
    <property type="match status" value="1"/>
</dbReference>
<dbReference type="Proteomes" id="UP000663887">
    <property type="component" value="Unassembled WGS sequence"/>
</dbReference>